<keyword evidence="5" id="KW-1185">Reference proteome</keyword>
<gene>
    <name evidence="4" type="ORF">KSB_70510</name>
</gene>
<comment type="caution">
    <text evidence="4">The sequence shown here is derived from an EMBL/GenBank/DDBJ whole genome shotgun (WGS) entry which is preliminary data.</text>
</comment>
<keyword evidence="1 2" id="KW-0238">DNA-binding</keyword>
<protein>
    <submittedName>
        <fullName evidence="4">TetR family transcriptional regulator</fullName>
    </submittedName>
</protein>
<evidence type="ECO:0000313" key="4">
    <source>
        <dbReference type="EMBL" id="GHO58576.1"/>
    </source>
</evidence>
<dbReference type="PROSITE" id="PS01081">
    <property type="entry name" value="HTH_TETR_1"/>
    <property type="match status" value="1"/>
</dbReference>
<dbReference type="PRINTS" id="PR00455">
    <property type="entry name" value="HTHTETR"/>
</dbReference>
<dbReference type="Pfam" id="PF17918">
    <property type="entry name" value="TetR_C_15"/>
    <property type="match status" value="1"/>
</dbReference>
<sequence length="206" mass="23179">MAKELSLRRMPQQARGQRRIDKLLDAAEQVFSEKGYGDATTNLIAARAQASIGSLYQFFPNKEAILRAIVARYVEELRAFFAQTLSVDADKLPLASFLEHLIQGLAKLREAHAGFRPLFFGAQSFSDVEQATQELRQEVIERIVDLLAVRAPQLDEEQRLRCAHVCVAIFQALMALAMAVEGEERVRLLEELKAVLLAYLMPLVHT</sequence>
<dbReference type="InterPro" id="IPR050109">
    <property type="entry name" value="HTH-type_TetR-like_transc_reg"/>
</dbReference>
<dbReference type="EMBL" id="BNJG01000003">
    <property type="protein sequence ID" value="GHO58576.1"/>
    <property type="molecule type" value="Genomic_DNA"/>
</dbReference>
<dbReference type="PROSITE" id="PS50977">
    <property type="entry name" value="HTH_TETR_2"/>
    <property type="match status" value="1"/>
</dbReference>
<dbReference type="SUPFAM" id="SSF46689">
    <property type="entry name" value="Homeodomain-like"/>
    <property type="match status" value="1"/>
</dbReference>
<dbReference type="InterPro" id="IPR023772">
    <property type="entry name" value="DNA-bd_HTH_TetR-type_CS"/>
</dbReference>
<proteinExistence type="predicted"/>
<evidence type="ECO:0000259" key="3">
    <source>
        <dbReference type="PROSITE" id="PS50977"/>
    </source>
</evidence>
<evidence type="ECO:0000256" key="1">
    <source>
        <dbReference type="ARBA" id="ARBA00023125"/>
    </source>
</evidence>
<dbReference type="InterPro" id="IPR001647">
    <property type="entry name" value="HTH_TetR"/>
</dbReference>
<name>A0ABQ3V0T4_9CHLR</name>
<accession>A0ABQ3V0T4</accession>
<dbReference type="Gene3D" id="1.10.357.10">
    <property type="entry name" value="Tetracycline Repressor, domain 2"/>
    <property type="match status" value="1"/>
</dbReference>
<dbReference type="RefSeq" id="WP_201374845.1">
    <property type="nucleotide sequence ID" value="NZ_BNJG01000003.1"/>
</dbReference>
<dbReference type="Proteomes" id="UP000654345">
    <property type="component" value="Unassembled WGS sequence"/>
</dbReference>
<reference evidence="4 5" key="1">
    <citation type="journal article" date="2021" name="Int. J. Syst. Evol. Microbiol.">
        <title>Reticulibacter mediterranei gen. nov., sp. nov., within the new family Reticulibacteraceae fam. nov., and Ktedonospora formicarum gen. nov., sp. nov., Ktedonobacter robiniae sp. nov., Dictyobacter formicarum sp. nov. and Dictyobacter arantiisoli sp. nov., belonging to the class Ktedonobacteria.</title>
        <authorList>
            <person name="Yabe S."/>
            <person name="Zheng Y."/>
            <person name="Wang C.M."/>
            <person name="Sakai Y."/>
            <person name="Abe K."/>
            <person name="Yokota A."/>
            <person name="Donadio S."/>
            <person name="Cavaletti L."/>
            <person name="Monciardini P."/>
        </authorList>
    </citation>
    <scope>NUCLEOTIDE SEQUENCE [LARGE SCALE GENOMIC DNA]</scope>
    <source>
        <strain evidence="4 5">SOSP1-30</strain>
    </source>
</reference>
<evidence type="ECO:0000256" key="2">
    <source>
        <dbReference type="PROSITE-ProRule" id="PRU00335"/>
    </source>
</evidence>
<dbReference type="InterPro" id="IPR041669">
    <property type="entry name" value="TetR_C_15"/>
</dbReference>
<evidence type="ECO:0000313" key="5">
    <source>
        <dbReference type="Proteomes" id="UP000654345"/>
    </source>
</evidence>
<dbReference type="InterPro" id="IPR009057">
    <property type="entry name" value="Homeodomain-like_sf"/>
</dbReference>
<feature type="DNA-binding region" description="H-T-H motif" evidence="2">
    <location>
        <begin position="40"/>
        <end position="59"/>
    </location>
</feature>
<dbReference type="PANTHER" id="PTHR30055">
    <property type="entry name" value="HTH-TYPE TRANSCRIPTIONAL REGULATOR RUTR"/>
    <property type="match status" value="1"/>
</dbReference>
<dbReference type="PANTHER" id="PTHR30055:SF226">
    <property type="entry name" value="HTH-TYPE TRANSCRIPTIONAL REGULATOR PKSA"/>
    <property type="match status" value="1"/>
</dbReference>
<feature type="domain" description="HTH tetR-type" evidence="3">
    <location>
        <begin position="17"/>
        <end position="77"/>
    </location>
</feature>
<organism evidence="4 5">
    <name type="scientific">Ktedonobacter robiniae</name>
    <dbReference type="NCBI Taxonomy" id="2778365"/>
    <lineage>
        <taxon>Bacteria</taxon>
        <taxon>Bacillati</taxon>
        <taxon>Chloroflexota</taxon>
        <taxon>Ktedonobacteria</taxon>
        <taxon>Ktedonobacterales</taxon>
        <taxon>Ktedonobacteraceae</taxon>
        <taxon>Ktedonobacter</taxon>
    </lineage>
</organism>
<dbReference type="Pfam" id="PF00440">
    <property type="entry name" value="TetR_N"/>
    <property type="match status" value="1"/>
</dbReference>